<organism evidence="1 2">
    <name type="scientific">Rotaria sordida</name>
    <dbReference type="NCBI Taxonomy" id="392033"/>
    <lineage>
        <taxon>Eukaryota</taxon>
        <taxon>Metazoa</taxon>
        <taxon>Spiralia</taxon>
        <taxon>Gnathifera</taxon>
        <taxon>Rotifera</taxon>
        <taxon>Eurotatoria</taxon>
        <taxon>Bdelloidea</taxon>
        <taxon>Philodinida</taxon>
        <taxon>Philodinidae</taxon>
        <taxon>Rotaria</taxon>
    </lineage>
</organism>
<accession>A0A818RMN4</accession>
<proteinExistence type="predicted"/>
<protein>
    <submittedName>
        <fullName evidence="1">Uncharacterized protein</fullName>
    </submittedName>
</protein>
<gene>
    <name evidence="1" type="ORF">JBS370_LOCUS6465</name>
</gene>
<dbReference type="Proteomes" id="UP000663836">
    <property type="component" value="Unassembled WGS sequence"/>
</dbReference>
<dbReference type="EMBL" id="CAJOBD010000358">
    <property type="protein sequence ID" value="CAF3653066.1"/>
    <property type="molecule type" value="Genomic_DNA"/>
</dbReference>
<comment type="caution">
    <text evidence="1">The sequence shown here is derived from an EMBL/GenBank/DDBJ whole genome shotgun (WGS) entry which is preliminary data.</text>
</comment>
<evidence type="ECO:0000313" key="2">
    <source>
        <dbReference type="Proteomes" id="UP000663836"/>
    </source>
</evidence>
<evidence type="ECO:0000313" key="1">
    <source>
        <dbReference type="EMBL" id="CAF3653066.1"/>
    </source>
</evidence>
<dbReference type="SUPFAM" id="SSF159245">
    <property type="entry name" value="AttH-like"/>
    <property type="match status" value="1"/>
</dbReference>
<name>A0A818RMN4_9BILA</name>
<reference evidence="1" key="1">
    <citation type="submission" date="2021-02" db="EMBL/GenBank/DDBJ databases">
        <authorList>
            <person name="Nowell W R."/>
        </authorList>
    </citation>
    <scope>NUCLEOTIDE SEQUENCE</scope>
</reference>
<dbReference type="AlphaFoldDB" id="A0A818RMN4"/>
<sequence length="310" mass="35781">MECKPDNCPDDETLDLESDGYQYIHGEYPLISTLYREWWFFALYDPLVDIGFCIGYGVSDPSKAFGLESSDIAVMLWTSVANNTGQDPINILDSYGFEQFLGYKENATVSIGNGNIIKVLDQETYQVVGRSRNGQLRWQLIFQQKSYACRQKEEIPQLLELDWISYMPSARVSGSIQYNNQSFSIDTTAYHDHNYGAWPTNLFNWIWAQFHRVDEEFSLVLGSYHVPTTEGTYIGYVFIRWRGQRIKIGTLCGDQFHLKPLEWQIVDGRKYSIHTKVEAFSQRYKVNIEYKARVSNDNPGGRGLGLKVFE</sequence>